<dbReference type="GO" id="GO:0016485">
    <property type="term" value="P:protein processing"/>
    <property type="evidence" value="ECO:0000318"/>
    <property type="project" value="GO_Central"/>
</dbReference>
<proteinExistence type="inferred from homology"/>
<dbReference type="OMA" id="WQSHIGV"/>
<feature type="domain" description="Peptidase M14" evidence="4">
    <location>
        <begin position="87"/>
        <end position="396"/>
    </location>
</feature>
<dbReference type="SMART" id="SM00631">
    <property type="entry name" value="Zn_pept"/>
    <property type="match status" value="1"/>
</dbReference>
<dbReference type="ExpressionAtlas" id="A0A2K3DK64">
    <property type="expression patterns" value="baseline"/>
</dbReference>
<dbReference type="InParanoid" id="A0A2K3DK64"/>
<evidence type="ECO:0000256" key="2">
    <source>
        <dbReference type="PROSITE-ProRule" id="PRU01379"/>
    </source>
</evidence>
<dbReference type="OrthoDB" id="10249045at2759"/>
<dbReference type="GeneID" id="5725673"/>
<dbReference type="AlphaFoldDB" id="A0A2K3DK64"/>
<dbReference type="Gramene" id="PNW80934">
    <property type="protein sequence ID" value="PNW80934"/>
    <property type="gene ID" value="CHLRE_07g335900v5"/>
</dbReference>
<dbReference type="GO" id="GO:0008270">
    <property type="term" value="F:zinc ion binding"/>
    <property type="evidence" value="ECO:0007669"/>
    <property type="project" value="InterPro"/>
</dbReference>
<dbReference type="Proteomes" id="UP000006906">
    <property type="component" value="Chromosome 7"/>
</dbReference>
<keyword evidence="6" id="KW-1185">Reference proteome</keyword>
<protein>
    <recommendedName>
        <fullName evidence="4">Peptidase M14 domain-containing protein</fullName>
    </recommendedName>
</protein>
<accession>A0A2K3DK64</accession>
<organism evidence="5 6">
    <name type="scientific">Chlamydomonas reinhardtii</name>
    <name type="common">Chlamydomonas smithii</name>
    <dbReference type="NCBI Taxonomy" id="3055"/>
    <lineage>
        <taxon>Eukaryota</taxon>
        <taxon>Viridiplantae</taxon>
        <taxon>Chlorophyta</taxon>
        <taxon>core chlorophytes</taxon>
        <taxon>Chlorophyceae</taxon>
        <taxon>CS clade</taxon>
        <taxon>Chlamydomonadales</taxon>
        <taxon>Chlamydomonadaceae</taxon>
        <taxon>Chlamydomonas</taxon>
    </lineage>
</organism>
<dbReference type="GO" id="GO:0004181">
    <property type="term" value="F:metallocarboxypeptidase activity"/>
    <property type="evidence" value="ECO:0000318"/>
    <property type="project" value="GO_Central"/>
</dbReference>
<keyword evidence="3" id="KW-0732">Signal</keyword>
<dbReference type="STRING" id="3055.A0A2K3DK64"/>
<reference evidence="5 6" key="1">
    <citation type="journal article" date="2007" name="Science">
        <title>The Chlamydomonas genome reveals the evolution of key animal and plant functions.</title>
        <authorList>
            <person name="Merchant S.S."/>
            <person name="Prochnik S.E."/>
            <person name="Vallon O."/>
            <person name="Harris E.H."/>
            <person name="Karpowicz S.J."/>
            <person name="Witman G.B."/>
            <person name="Terry A."/>
            <person name="Salamov A."/>
            <person name="Fritz-Laylin L.K."/>
            <person name="Marechal-Drouard L."/>
            <person name="Marshall W.F."/>
            <person name="Qu L.H."/>
            <person name="Nelson D.R."/>
            <person name="Sanderfoot A.A."/>
            <person name="Spalding M.H."/>
            <person name="Kapitonov V.V."/>
            <person name="Ren Q."/>
            <person name="Ferris P."/>
            <person name="Lindquist E."/>
            <person name="Shapiro H."/>
            <person name="Lucas S.M."/>
            <person name="Grimwood J."/>
            <person name="Schmutz J."/>
            <person name="Cardol P."/>
            <person name="Cerutti H."/>
            <person name="Chanfreau G."/>
            <person name="Chen C.L."/>
            <person name="Cognat V."/>
            <person name="Croft M.T."/>
            <person name="Dent R."/>
            <person name="Dutcher S."/>
            <person name="Fernandez E."/>
            <person name="Fukuzawa H."/>
            <person name="Gonzalez-Ballester D."/>
            <person name="Gonzalez-Halphen D."/>
            <person name="Hallmann A."/>
            <person name="Hanikenne M."/>
            <person name="Hippler M."/>
            <person name="Inwood W."/>
            <person name="Jabbari K."/>
            <person name="Kalanon M."/>
            <person name="Kuras R."/>
            <person name="Lefebvre P.A."/>
            <person name="Lemaire S.D."/>
            <person name="Lobanov A.V."/>
            <person name="Lohr M."/>
            <person name="Manuell A."/>
            <person name="Meier I."/>
            <person name="Mets L."/>
            <person name="Mittag M."/>
            <person name="Mittelmeier T."/>
            <person name="Moroney J.V."/>
            <person name="Moseley J."/>
            <person name="Napoli C."/>
            <person name="Nedelcu A.M."/>
            <person name="Niyogi K."/>
            <person name="Novoselov S.V."/>
            <person name="Paulsen I.T."/>
            <person name="Pazour G."/>
            <person name="Purton S."/>
            <person name="Ral J.P."/>
            <person name="Riano-Pachon D.M."/>
            <person name="Riekhof W."/>
            <person name="Rymarquis L."/>
            <person name="Schroda M."/>
            <person name="Stern D."/>
            <person name="Umen J."/>
            <person name="Willows R."/>
            <person name="Wilson N."/>
            <person name="Zimmer S.L."/>
            <person name="Allmer J."/>
            <person name="Balk J."/>
            <person name="Bisova K."/>
            <person name="Chen C.J."/>
            <person name="Elias M."/>
            <person name="Gendler K."/>
            <person name="Hauser C."/>
            <person name="Lamb M.R."/>
            <person name="Ledford H."/>
            <person name="Long J.C."/>
            <person name="Minagawa J."/>
            <person name="Page M.D."/>
            <person name="Pan J."/>
            <person name="Pootakham W."/>
            <person name="Roje S."/>
            <person name="Rose A."/>
            <person name="Stahlberg E."/>
            <person name="Terauchi A.M."/>
            <person name="Yang P."/>
            <person name="Ball S."/>
            <person name="Bowler C."/>
            <person name="Dieckmann C.L."/>
            <person name="Gladyshev V.N."/>
            <person name="Green P."/>
            <person name="Jorgensen R."/>
            <person name="Mayfield S."/>
            <person name="Mueller-Roeber B."/>
            <person name="Rajamani S."/>
            <person name="Sayre R.T."/>
            <person name="Brokstein P."/>
            <person name="Dubchak I."/>
            <person name="Goodstein D."/>
            <person name="Hornick L."/>
            <person name="Huang Y.W."/>
            <person name="Jhaveri J."/>
            <person name="Luo Y."/>
            <person name="Martinez D."/>
            <person name="Ngau W.C."/>
            <person name="Otillar B."/>
            <person name="Poliakov A."/>
            <person name="Porter A."/>
            <person name="Szajkowski L."/>
            <person name="Werner G."/>
            <person name="Zhou K."/>
            <person name="Grigoriev I.V."/>
            <person name="Rokhsar D.S."/>
            <person name="Grossman A.R."/>
        </authorList>
    </citation>
    <scope>NUCLEOTIDE SEQUENCE [LARGE SCALE GENOMIC DNA]</scope>
    <source>
        <strain evidence="6">CC-503</strain>
    </source>
</reference>
<sequence length="518" mass="55878">MRFSVALLVALALAHAWTSAAQGLRRPDADLPATSELDNGGTSAQQLGSALRPLSDTFVATRNGQLTDGQEFASPPPGEFVGDEWARYHNHDEMVRLLQDVVNNSNGACTLDELDPPSVEGRVLYAVVASPRNPAGGAVLPRPSFTWIGNMHGDETANRELLLRLAAGLCNGELADSDARWKALQGSTTVRIIPTMNPDGYERRTRWNANKVDLNRNFWSVEYPYAKPTLDQARKRDRYGATMYPAADMWSKVGNFTLQPEAVAVSRYLAAAPPDLSANLHGGALVANYPLDACDSVGALTNCPTAEEPLPRQLAAAYAVHNPNMSAQGTAPFRAGTVQGAAWYPVLGSMQDWVYHHLDRLMLTLELHEVKDPPATALDDLWGQNSAAFLRIMELAGMGLRGRVLDQQTRAPLAATITVTSPASSRPADADAARGGYFYKPMAPGVSYDITVQPYRPNGGAIKYLPIQLKGLRLGVAADRVTAEGSAVTGAALRIERTLLATRAPAANKKKKMLRATM</sequence>
<dbReference type="EMBL" id="CM008968">
    <property type="protein sequence ID" value="PNW80934.1"/>
    <property type="molecule type" value="Genomic_DNA"/>
</dbReference>
<dbReference type="KEGG" id="cre:CHLRE_07g335900v5"/>
<evidence type="ECO:0000313" key="6">
    <source>
        <dbReference type="Proteomes" id="UP000006906"/>
    </source>
</evidence>
<dbReference type="PROSITE" id="PS52035">
    <property type="entry name" value="PEPTIDASE_M14"/>
    <property type="match status" value="1"/>
</dbReference>
<dbReference type="RefSeq" id="XP_042922833.1">
    <property type="nucleotide sequence ID" value="XM_043064265.1"/>
</dbReference>
<dbReference type="FunCoup" id="A0A2K3DK64">
    <property type="interactions" value="891"/>
</dbReference>
<dbReference type="Gene3D" id="3.40.630.10">
    <property type="entry name" value="Zn peptidases"/>
    <property type="match status" value="1"/>
</dbReference>
<dbReference type="GO" id="GO:0006518">
    <property type="term" value="P:peptide metabolic process"/>
    <property type="evidence" value="ECO:0000318"/>
    <property type="project" value="GO_Central"/>
</dbReference>
<dbReference type="GO" id="GO:0005615">
    <property type="term" value="C:extracellular space"/>
    <property type="evidence" value="ECO:0000318"/>
    <property type="project" value="GO_Central"/>
</dbReference>
<comment type="similarity">
    <text evidence="1 2">Belongs to the peptidase M14 family.</text>
</comment>
<evidence type="ECO:0000256" key="3">
    <source>
        <dbReference type="SAM" id="SignalP"/>
    </source>
</evidence>
<feature type="signal peptide" evidence="3">
    <location>
        <begin position="1"/>
        <end position="16"/>
    </location>
</feature>
<dbReference type="PRINTS" id="PR00765">
    <property type="entry name" value="CRBOXYPTASEA"/>
</dbReference>
<name>A0A2K3DK64_CHLRE</name>
<evidence type="ECO:0000256" key="1">
    <source>
        <dbReference type="ARBA" id="ARBA00005988"/>
    </source>
</evidence>
<gene>
    <name evidence="5" type="ORF">CHLRE_07g335900v5</name>
</gene>
<dbReference type="Pfam" id="PF00246">
    <property type="entry name" value="Peptidase_M14"/>
    <property type="match status" value="1"/>
</dbReference>
<evidence type="ECO:0000259" key="4">
    <source>
        <dbReference type="PROSITE" id="PS52035"/>
    </source>
</evidence>
<dbReference type="InterPro" id="IPR050753">
    <property type="entry name" value="Peptidase_M14_domain"/>
</dbReference>
<dbReference type="SUPFAM" id="SSF53187">
    <property type="entry name" value="Zn-dependent exopeptidases"/>
    <property type="match status" value="1"/>
</dbReference>
<feature type="chain" id="PRO_5014327944" description="Peptidase M14 domain-containing protein" evidence="3">
    <location>
        <begin position="17"/>
        <end position="518"/>
    </location>
</feature>
<dbReference type="PANTHER" id="PTHR11532">
    <property type="entry name" value="PROTEASE M14 CARBOXYPEPTIDASE"/>
    <property type="match status" value="1"/>
</dbReference>
<feature type="active site" description="Proton donor/acceptor" evidence="2">
    <location>
        <position position="366"/>
    </location>
</feature>
<evidence type="ECO:0000313" key="5">
    <source>
        <dbReference type="EMBL" id="PNW80934.1"/>
    </source>
</evidence>
<dbReference type="PANTHER" id="PTHR11532:SF57">
    <property type="entry name" value="CARBOXYPEPTIDASE D, B"/>
    <property type="match status" value="1"/>
</dbReference>
<dbReference type="InterPro" id="IPR000834">
    <property type="entry name" value="Peptidase_M14"/>
</dbReference>
<dbReference type="PaxDb" id="3055-EDO98438"/>